<feature type="region of interest" description="Disordered" evidence="1">
    <location>
        <begin position="80"/>
        <end position="109"/>
    </location>
</feature>
<evidence type="ECO:0000259" key="2">
    <source>
        <dbReference type="Pfam" id="PF17667"/>
    </source>
</evidence>
<sequence length="795" mass="89693">MDQYIESELQDAIFHDPNFIKRFLSSGGTKLERVHEECGRLDGHYRKMSQWKLPSIIKTEKSLYQPVLDILNTIKTAVDTLNPPTHTNPPRDQPVTPDSGDPLTSDDDLSGDFIPDQPQFINTSAYTIGSDRAETELIKPDLVLFEDVEEQHRHWEHVRMPIEVKKLTGYHKAAMKQLSRYARAVFAHQLHRRHLYAMMVCNTEATFVRFDRAGILYSRRINLRTDSKAFTLAFAALLMLDRTDQGYDPAFACEINIDGRLDYYVDLPASTFTIQKPSTGSAAAGETKTSQFKVVDILCHRRSICGRATIVLRIRKVENDDDGDGDEYILKIMWRDPERGLEGEVLRKVKGKFGLAQYVWHGDAFGKCLCSPTLDARWECTSCVAETVQTDELEVCDKLTDITIEVPPEDEKSDKDPELTVVDTTVCHSTSRTRPHRICTYIVMSSKGVPLERAESPRQFMQAVLDAIIGYWELFNLGILHRDISEGNVMMLSSEHQTSQRFKSEPNVTSPKSKGSILVESEKKLREVLEQLGDHQPTGMLSDFDLHAFHSLDLPCEAPVNPLGSGFTVTGPDAAGVPSSQPPAPPVSPRFRSSRPRDDNMTTDLPVLKKRRLIGRHRPSGNVTNNQLPVQSNSGEAGERKRVIDFRTGTPAFMSVRVLTVQAGDRYHHSFMDDLESFFWLVLWSAAAHLDPGRSITPDAQLLLNRLNQKDLISLRNEKAATLFNCHMQEGKDMLDLLELVDNEWATHPIFVDVIIEFGKLAHSYYGSQNANHCPIDVFSTVIRIFQDALASNDD</sequence>
<feature type="domain" description="Fungal-type protein kinase" evidence="2">
    <location>
        <begin position="645"/>
        <end position="684"/>
    </location>
</feature>
<evidence type="ECO:0000313" key="4">
    <source>
        <dbReference type="Proteomes" id="UP000663831"/>
    </source>
</evidence>
<name>A0A8H3CPJ1_9AGAM</name>
<feature type="region of interest" description="Disordered" evidence="1">
    <location>
        <begin position="497"/>
        <end position="516"/>
    </location>
</feature>
<dbReference type="InterPro" id="IPR011009">
    <property type="entry name" value="Kinase-like_dom_sf"/>
</dbReference>
<organism evidence="3 4">
    <name type="scientific">Rhizoctonia solani</name>
    <dbReference type="NCBI Taxonomy" id="456999"/>
    <lineage>
        <taxon>Eukaryota</taxon>
        <taxon>Fungi</taxon>
        <taxon>Dikarya</taxon>
        <taxon>Basidiomycota</taxon>
        <taxon>Agaricomycotina</taxon>
        <taxon>Agaricomycetes</taxon>
        <taxon>Cantharellales</taxon>
        <taxon>Ceratobasidiaceae</taxon>
        <taxon>Rhizoctonia</taxon>
    </lineage>
</organism>
<dbReference type="EMBL" id="CAJMWV010004166">
    <property type="protein sequence ID" value="CAE6494320.1"/>
    <property type="molecule type" value="Genomic_DNA"/>
</dbReference>
<feature type="compositionally biased region" description="Basic residues" evidence="1">
    <location>
        <begin position="608"/>
        <end position="619"/>
    </location>
</feature>
<protein>
    <recommendedName>
        <fullName evidence="2">Fungal-type protein kinase domain-containing protein</fullName>
    </recommendedName>
</protein>
<dbReference type="Pfam" id="PF17667">
    <property type="entry name" value="Pkinase_fungal"/>
    <property type="match status" value="2"/>
</dbReference>
<feature type="compositionally biased region" description="Polar residues" evidence="1">
    <location>
        <begin position="497"/>
        <end position="513"/>
    </location>
</feature>
<dbReference type="SUPFAM" id="SSF56112">
    <property type="entry name" value="Protein kinase-like (PK-like)"/>
    <property type="match status" value="1"/>
</dbReference>
<evidence type="ECO:0000256" key="1">
    <source>
        <dbReference type="SAM" id="MobiDB-lite"/>
    </source>
</evidence>
<gene>
    <name evidence="3" type="ORF">RDB_LOCUS112262</name>
</gene>
<feature type="domain" description="Fungal-type protein kinase" evidence="2">
    <location>
        <begin position="139"/>
        <end position="499"/>
    </location>
</feature>
<reference evidence="3" key="1">
    <citation type="submission" date="2021-01" db="EMBL/GenBank/DDBJ databases">
        <authorList>
            <person name="Kaushik A."/>
        </authorList>
    </citation>
    <scope>NUCLEOTIDE SEQUENCE</scope>
    <source>
        <strain evidence="3">AG3-1AP</strain>
    </source>
</reference>
<dbReference type="PANTHER" id="PTHR38248:SF2">
    <property type="entry name" value="FUNK1 11"/>
    <property type="match status" value="1"/>
</dbReference>
<accession>A0A8H3CPJ1</accession>
<dbReference type="Proteomes" id="UP000663831">
    <property type="component" value="Unassembled WGS sequence"/>
</dbReference>
<dbReference type="PANTHER" id="PTHR38248">
    <property type="entry name" value="FUNK1 6"/>
    <property type="match status" value="1"/>
</dbReference>
<dbReference type="AlphaFoldDB" id="A0A8H3CPJ1"/>
<dbReference type="OrthoDB" id="2792997at2759"/>
<feature type="region of interest" description="Disordered" evidence="1">
    <location>
        <begin position="571"/>
        <end position="636"/>
    </location>
</feature>
<dbReference type="InterPro" id="IPR040976">
    <property type="entry name" value="Pkinase_fungal"/>
</dbReference>
<proteinExistence type="predicted"/>
<evidence type="ECO:0000313" key="3">
    <source>
        <dbReference type="EMBL" id="CAE6494320.1"/>
    </source>
</evidence>
<feature type="compositionally biased region" description="Polar residues" evidence="1">
    <location>
        <begin position="621"/>
        <end position="635"/>
    </location>
</feature>
<comment type="caution">
    <text evidence="3">The sequence shown here is derived from an EMBL/GenBank/DDBJ whole genome shotgun (WGS) entry which is preliminary data.</text>
</comment>